<dbReference type="AlphaFoldDB" id="A0A2M7W3Z7"/>
<keyword evidence="1" id="KW-1133">Transmembrane helix</keyword>
<feature type="transmembrane region" description="Helical" evidence="1">
    <location>
        <begin position="17"/>
        <end position="37"/>
    </location>
</feature>
<organism evidence="2 3">
    <name type="scientific">Candidatus Dojkabacteria bacterium CG_4_10_14_0_2_um_filter_Dojkabacteria_WS6_41_15</name>
    <dbReference type="NCBI Taxonomy" id="2014249"/>
    <lineage>
        <taxon>Bacteria</taxon>
        <taxon>Candidatus Dojkabacteria</taxon>
    </lineage>
</organism>
<evidence type="ECO:0000256" key="1">
    <source>
        <dbReference type="SAM" id="Phobius"/>
    </source>
</evidence>
<protein>
    <submittedName>
        <fullName evidence="2">Uncharacterized protein</fullName>
    </submittedName>
</protein>
<gene>
    <name evidence="2" type="ORF">COX64_00370</name>
</gene>
<reference evidence="3" key="1">
    <citation type="submission" date="2017-09" db="EMBL/GenBank/DDBJ databases">
        <title>Depth-based differentiation of microbial function through sediment-hosted aquifers and enrichment of novel symbionts in the deep terrestrial subsurface.</title>
        <authorList>
            <person name="Probst A.J."/>
            <person name="Ladd B."/>
            <person name="Jarett J.K."/>
            <person name="Geller-Mcgrath D.E."/>
            <person name="Sieber C.M.K."/>
            <person name="Emerson J.B."/>
            <person name="Anantharaman K."/>
            <person name="Thomas B.C."/>
            <person name="Malmstrom R."/>
            <person name="Stieglmeier M."/>
            <person name="Klingl A."/>
            <person name="Woyke T."/>
            <person name="Ryan C.M."/>
            <person name="Banfield J.F."/>
        </authorList>
    </citation>
    <scope>NUCLEOTIDE SEQUENCE [LARGE SCALE GENOMIC DNA]</scope>
</reference>
<dbReference type="Proteomes" id="UP000228952">
    <property type="component" value="Unassembled WGS sequence"/>
</dbReference>
<accession>A0A2M7W3Z7</accession>
<proteinExistence type="predicted"/>
<keyword evidence="1" id="KW-0472">Membrane</keyword>
<comment type="caution">
    <text evidence="2">The sequence shown here is derived from an EMBL/GenBank/DDBJ whole genome shotgun (WGS) entry which is preliminary data.</text>
</comment>
<sequence length="193" mass="20496">MAQKEKQHNIVSVLGDISMTVLAVGIAGLTFVGVSGLTPRIGQKISENSPSILGVSTKQQALSFFPESVKNLPFVTELVLSGSTTLNGGIKANIVFAPLQASTYELPLLTIKNNSLEYKKVSMNPNFSLENSYTSISLTFAGQTTEIIDVQGGVTPLDLVVPPNSSSSISLTMKPSTRLATPVTLTIDFTEHP</sequence>
<name>A0A2M7W3Z7_9BACT</name>
<dbReference type="EMBL" id="PFQB01000009">
    <property type="protein sequence ID" value="PJA15756.1"/>
    <property type="molecule type" value="Genomic_DNA"/>
</dbReference>
<evidence type="ECO:0000313" key="2">
    <source>
        <dbReference type="EMBL" id="PJA15756.1"/>
    </source>
</evidence>
<evidence type="ECO:0000313" key="3">
    <source>
        <dbReference type="Proteomes" id="UP000228952"/>
    </source>
</evidence>
<keyword evidence="1" id="KW-0812">Transmembrane</keyword>